<feature type="region of interest" description="Disordered" evidence="1">
    <location>
        <begin position="17"/>
        <end position="127"/>
    </location>
</feature>
<feature type="compositionally biased region" description="Basic residues" evidence="1">
    <location>
        <begin position="38"/>
        <end position="49"/>
    </location>
</feature>
<dbReference type="RefSeq" id="XP_007745435.1">
    <property type="nucleotide sequence ID" value="XM_007747245.1"/>
</dbReference>
<feature type="compositionally biased region" description="Basic and acidic residues" evidence="1">
    <location>
        <begin position="50"/>
        <end position="106"/>
    </location>
</feature>
<dbReference type="EMBL" id="AMGX01000009">
    <property type="protein sequence ID" value="EXJ70583.1"/>
    <property type="molecule type" value="Genomic_DNA"/>
</dbReference>
<gene>
    <name evidence="2" type="ORF">A1O5_06653</name>
</gene>
<comment type="caution">
    <text evidence="2">The sequence shown here is derived from an EMBL/GenBank/DDBJ whole genome shotgun (WGS) entry which is preliminary data.</text>
</comment>
<evidence type="ECO:0000313" key="3">
    <source>
        <dbReference type="Proteomes" id="UP000019471"/>
    </source>
</evidence>
<dbReference type="Proteomes" id="UP000019471">
    <property type="component" value="Unassembled WGS sequence"/>
</dbReference>
<dbReference type="GeneID" id="19191362"/>
<sequence>MACNAPASRFMFVEYSKPVEPVKGQKRRRGGPSEVRAHITKNYHRALRVKRLEALKRGGEGHAGPLERPKRDAGRKGPARDPRDGDEVRDHGDEEHSEKGEDDGLSRRAGSPRTPPDDDRNGVVALQSNTSRLLKSVLGEGRIDPFDALPVQGVPLFIHQVLDHVRTILPSAPFLRLAG</sequence>
<reference evidence="2 3" key="1">
    <citation type="submission" date="2013-03" db="EMBL/GenBank/DDBJ databases">
        <title>The Genome Sequence of Cladophialophora psammophila CBS 110553.</title>
        <authorList>
            <consortium name="The Broad Institute Genomics Platform"/>
            <person name="Cuomo C."/>
            <person name="de Hoog S."/>
            <person name="Gorbushina A."/>
            <person name="Walker B."/>
            <person name="Young S.K."/>
            <person name="Zeng Q."/>
            <person name="Gargeya S."/>
            <person name="Fitzgerald M."/>
            <person name="Haas B."/>
            <person name="Abouelleil A."/>
            <person name="Allen A.W."/>
            <person name="Alvarado L."/>
            <person name="Arachchi H.M."/>
            <person name="Berlin A.M."/>
            <person name="Chapman S.B."/>
            <person name="Gainer-Dewar J."/>
            <person name="Goldberg J."/>
            <person name="Griggs A."/>
            <person name="Gujja S."/>
            <person name="Hansen M."/>
            <person name="Howarth C."/>
            <person name="Imamovic A."/>
            <person name="Ireland A."/>
            <person name="Larimer J."/>
            <person name="McCowan C."/>
            <person name="Murphy C."/>
            <person name="Pearson M."/>
            <person name="Poon T.W."/>
            <person name="Priest M."/>
            <person name="Roberts A."/>
            <person name="Saif S."/>
            <person name="Shea T."/>
            <person name="Sisk P."/>
            <person name="Sykes S."/>
            <person name="Wortman J."/>
            <person name="Nusbaum C."/>
            <person name="Birren B."/>
        </authorList>
    </citation>
    <scope>NUCLEOTIDE SEQUENCE [LARGE SCALE GENOMIC DNA]</scope>
    <source>
        <strain evidence="2 3">CBS 110553</strain>
    </source>
</reference>
<proteinExistence type="predicted"/>
<name>W9WRM7_9EURO</name>
<dbReference type="AlphaFoldDB" id="W9WRM7"/>
<accession>W9WRM7</accession>
<organism evidence="2 3">
    <name type="scientific">Cladophialophora psammophila CBS 110553</name>
    <dbReference type="NCBI Taxonomy" id="1182543"/>
    <lineage>
        <taxon>Eukaryota</taxon>
        <taxon>Fungi</taxon>
        <taxon>Dikarya</taxon>
        <taxon>Ascomycota</taxon>
        <taxon>Pezizomycotina</taxon>
        <taxon>Eurotiomycetes</taxon>
        <taxon>Chaetothyriomycetidae</taxon>
        <taxon>Chaetothyriales</taxon>
        <taxon>Herpotrichiellaceae</taxon>
        <taxon>Cladophialophora</taxon>
    </lineage>
</organism>
<dbReference type="STRING" id="1182543.W9WRM7"/>
<evidence type="ECO:0000313" key="2">
    <source>
        <dbReference type="EMBL" id="EXJ70583.1"/>
    </source>
</evidence>
<dbReference type="HOGENOM" id="CLU_1503303_0_0_1"/>
<evidence type="ECO:0000256" key="1">
    <source>
        <dbReference type="SAM" id="MobiDB-lite"/>
    </source>
</evidence>
<keyword evidence="3" id="KW-1185">Reference proteome</keyword>
<protein>
    <submittedName>
        <fullName evidence="2">Uncharacterized protein</fullName>
    </submittedName>
</protein>